<evidence type="ECO:0000313" key="2">
    <source>
        <dbReference type="EMBL" id="AEW03070.1"/>
    </source>
</evidence>
<keyword evidence="1" id="KW-0812">Transmembrane</keyword>
<evidence type="ECO:0000313" key="3">
    <source>
        <dbReference type="Proteomes" id="UP000005438"/>
    </source>
</evidence>
<keyword evidence="1" id="KW-0472">Membrane</keyword>
<keyword evidence="1" id="KW-1133">Transmembrane helix</keyword>
<name>G8TMP9_NIAKG</name>
<dbReference type="KEGG" id="nko:Niako_6848"/>
<gene>
    <name evidence="2" type="ordered locus">Niako_6848</name>
</gene>
<protein>
    <submittedName>
        <fullName evidence="2">Uncharacterized protein</fullName>
    </submittedName>
</protein>
<reference evidence="2 3" key="1">
    <citation type="submission" date="2011-12" db="EMBL/GenBank/DDBJ databases">
        <title>The complete genome of Niastella koreensis GR20-10.</title>
        <authorList>
            <consortium name="US DOE Joint Genome Institute (JGI-PGF)"/>
            <person name="Lucas S."/>
            <person name="Han J."/>
            <person name="Lapidus A."/>
            <person name="Bruce D."/>
            <person name="Goodwin L."/>
            <person name="Pitluck S."/>
            <person name="Peters L."/>
            <person name="Kyrpides N."/>
            <person name="Mavromatis K."/>
            <person name="Ivanova N."/>
            <person name="Mikhailova N."/>
            <person name="Davenport K."/>
            <person name="Saunders E."/>
            <person name="Detter J.C."/>
            <person name="Tapia R."/>
            <person name="Han C."/>
            <person name="Land M."/>
            <person name="Hauser L."/>
            <person name="Markowitz V."/>
            <person name="Cheng J.-F."/>
            <person name="Hugenholtz P."/>
            <person name="Woyke T."/>
            <person name="Wu D."/>
            <person name="Tindall B."/>
            <person name="Pomrenke H."/>
            <person name="Brambilla E."/>
            <person name="Klenk H.-P."/>
            <person name="Eisen J.A."/>
        </authorList>
    </citation>
    <scope>NUCLEOTIDE SEQUENCE [LARGE SCALE GENOMIC DNA]</scope>
    <source>
        <strain evidence="3">DSM 17620 / KACC 11465 / NBRC 106392 / GR20-10</strain>
    </source>
</reference>
<proteinExistence type="predicted"/>
<accession>G8TMP9</accession>
<dbReference type="EMBL" id="CP003178">
    <property type="protein sequence ID" value="AEW03070.1"/>
    <property type="molecule type" value="Genomic_DNA"/>
</dbReference>
<dbReference type="AlphaFoldDB" id="G8TMP9"/>
<sequence length="36" mass="3877">MPFSLGPYGITAMLVLAGIVIINEVIKLVKKDHHSA</sequence>
<evidence type="ECO:0000256" key="1">
    <source>
        <dbReference type="SAM" id="Phobius"/>
    </source>
</evidence>
<dbReference type="HOGENOM" id="CLU_3357288_0_0_10"/>
<dbReference type="Proteomes" id="UP000005438">
    <property type="component" value="Chromosome"/>
</dbReference>
<organism evidence="2 3">
    <name type="scientific">Niastella koreensis (strain DSM 17620 / KACC 11465 / NBRC 106392 / GR20-10)</name>
    <dbReference type="NCBI Taxonomy" id="700598"/>
    <lineage>
        <taxon>Bacteria</taxon>
        <taxon>Pseudomonadati</taxon>
        <taxon>Bacteroidota</taxon>
        <taxon>Chitinophagia</taxon>
        <taxon>Chitinophagales</taxon>
        <taxon>Chitinophagaceae</taxon>
        <taxon>Niastella</taxon>
    </lineage>
</organism>
<feature type="transmembrane region" description="Helical" evidence="1">
    <location>
        <begin position="6"/>
        <end position="26"/>
    </location>
</feature>